<keyword evidence="6 7" id="KW-0269">Exonuclease</keyword>
<dbReference type="NCBIfam" id="TIGR00619">
    <property type="entry name" value="sbcd"/>
    <property type="match status" value="1"/>
</dbReference>
<reference evidence="10 11" key="1">
    <citation type="submission" date="2018-06" db="EMBL/GenBank/DDBJ databases">
        <title>Genomic Encyclopedia of Type Strains, Phase III (KMG-III): the genomes of soil and plant-associated and newly described type strains.</title>
        <authorList>
            <person name="Whitman W."/>
        </authorList>
    </citation>
    <scope>NUCLEOTIDE SEQUENCE [LARGE SCALE GENOMIC DNA]</scope>
    <source>
        <strain evidence="10 11">CGMCC 1.15366</strain>
    </source>
</reference>
<dbReference type="InterPro" id="IPR004593">
    <property type="entry name" value="SbcD"/>
</dbReference>
<evidence type="ECO:0000256" key="6">
    <source>
        <dbReference type="ARBA" id="ARBA00022839"/>
    </source>
</evidence>
<dbReference type="GO" id="GO:0006310">
    <property type="term" value="P:DNA recombination"/>
    <property type="evidence" value="ECO:0007669"/>
    <property type="project" value="UniProtKB-KW"/>
</dbReference>
<comment type="caution">
    <text evidence="10">The sequence shown here is derived from an EMBL/GenBank/DDBJ whole genome shotgun (WGS) entry which is preliminary data.</text>
</comment>
<evidence type="ECO:0000313" key="11">
    <source>
        <dbReference type="Proteomes" id="UP000249203"/>
    </source>
</evidence>
<evidence type="ECO:0000256" key="7">
    <source>
        <dbReference type="RuleBase" id="RU363069"/>
    </source>
</evidence>
<dbReference type="Pfam" id="PF00149">
    <property type="entry name" value="Metallophos"/>
    <property type="match status" value="1"/>
</dbReference>
<name>A0A327WRL6_9GAMM</name>
<organism evidence="10 11">
    <name type="scientific">Aliidiomarina maris</name>
    <dbReference type="NCBI Taxonomy" id="531312"/>
    <lineage>
        <taxon>Bacteria</taxon>
        <taxon>Pseudomonadati</taxon>
        <taxon>Pseudomonadota</taxon>
        <taxon>Gammaproteobacteria</taxon>
        <taxon>Alteromonadales</taxon>
        <taxon>Idiomarinaceae</taxon>
        <taxon>Aliidiomarina</taxon>
    </lineage>
</organism>
<dbReference type="InterPro" id="IPR026843">
    <property type="entry name" value="SbcD_C"/>
</dbReference>
<dbReference type="InterPro" id="IPR041796">
    <property type="entry name" value="Mre11_N"/>
</dbReference>
<dbReference type="SUPFAM" id="SSF56300">
    <property type="entry name" value="Metallo-dependent phosphatases"/>
    <property type="match status" value="1"/>
</dbReference>
<dbReference type="Pfam" id="PF12320">
    <property type="entry name" value="SbcD_C"/>
    <property type="match status" value="1"/>
</dbReference>
<keyword evidence="4 7" id="KW-0540">Nuclease</keyword>
<keyword evidence="5 7" id="KW-0378">Hydrolase</keyword>
<proteinExistence type="inferred from homology"/>
<dbReference type="Gene3D" id="3.30.160.720">
    <property type="match status" value="1"/>
</dbReference>
<protein>
    <recommendedName>
        <fullName evidence="3 7">Nuclease SbcCD subunit D</fullName>
    </recommendedName>
</protein>
<accession>A0A327WRL6</accession>
<feature type="domain" description="Nuclease SbcCD subunit D C-terminal" evidence="9">
    <location>
        <begin position="307"/>
        <end position="402"/>
    </location>
</feature>
<sequence>MAYLLPRIHSSGLVAHIGDTFMRVLHTSDWHLGRLLYGQKRHHEFAAWLQWLQQTLVAEQIELLLIAGDIFDTNTPGNLAQQQYYQFLARLVDTSCRHVVVVGGNHDSPSFLDAPAGLLKAINVHVVGEARDNPADEVVSLYHQGQLEALVCAVPYLRERDLRQVEAYEQAADKDAKILQAIAAHYQATATHAEQLRGEHDIPIIGMGHLFATGGAVQEGDGVRDLYVGSLGQVPASVFPAAFDYTALGHLHVAQQVAQNPTIRYCGAPVAMGFGEVGQQKQVLRIDFAGREPSITPIEVPEFQAKARIRGDMPSILAELDTLVQAQRSVWIEIDYIGEAAVSDLRQRIADHLESKSGAESLVRVLRVRNRQLRRQSMQREIGEDTLAQLSLEDVFKRRLALSELSPEQQHRMCELHQEVVQRLHEEDTRADS</sequence>
<evidence type="ECO:0000259" key="8">
    <source>
        <dbReference type="Pfam" id="PF00149"/>
    </source>
</evidence>
<evidence type="ECO:0000259" key="9">
    <source>
        <dbReference type="Pfam" id="PF12320"/>
    </source>
</evidence>
<dbReference type="PANTHER" id="PTHR30337:SF0">
    <property type="entry name" value="NUCLEASE SBCCD SUBUNIT D"/>
    <property type="match status" value="1"/>
</dbReference>
<dbReference type="GO" id="GO:0004519">
    <property type="term" value="F:endonuclease activity"/>
    <property type="evidence" value="ECO:0007669"/>
    <property type="project" value="UniProtKB-KW"/>
</dbReference>
<evidence type="ECO:0000256" key="4">
    <source>
        <dbReference type="ARBA" id="ARBA00022722"/>
    </source>
</evidence>
<keyword evidence="7" id="KW-0233">DNA recombination</keyword>
<evidence type="ECO:0000256" key="5">
    <source>
        <dbReference type="ARBA" id="ARBA00022801"/>
    </source>
</evidence>
<evidence type="ECO:0000256" key="2">
    <source>
        <dbReference type="ARBA" id="ARBA00011322"/>
    </source>
</evidence>
<dbReference type="GO" id="GO:0006260">
    <property type="term" value="P:DNA replication"/>
    <property type="evidence" value="ECO:0007669"/>
    <property type="project" value="UniProtKB-KW"/>
</dbReference>
<evidence type="ECO:0000256" key="3">
    <source>
        <dbReference type="ARBA" id="ARBA00013365"/>
    </source>
</evidence>
<dbReference type="Gene3D" id="3.60.21.10">
    <property type="match status" value="1"/>
</dbReference>
<keyword evidence="7" id="KW-0235">DNA replication</keyword>
<feature type="domain" description="Calcineurin-like phosphoesterase" evidence="8">
    <location>
        <begin position="22"/>
        <end position="121"/>
    </location>
</feature>
<comment type="subunit">
    <text evidence="2 7">Heterodimer of SbcC and SbcD.</text>
</comment>
<comment type="function">
    <text evidence="7">SbcCD cleaves DNA hairpin structures. These structures can inhibit DNA replication and are intermediates in certain DNA recombination reactions. The complex acts as a 3'-&gt;5' double strand exonuclease that can open hairpins. It also has a 5' single-strand endonuclease activity.</text>
</comment>
<keyword evidence="7" id="KW-0255">Endonuclease</keyword>
<evidence type="ECO:0000256" key="1">
    <source>
        <dbReference type="ARBA" id="ARBA00010555"/>
    </source>
</evidence>
<dbReference type="CDD" id="cd00840">
    <property type="entry name" value="MPP_Mre11_N"/>
    <property type="match status" value="1"/>
</dbReference>
<dbReference type="GO" id="GO:0008408">
    <property type="term" value="F:3'-5' exonuclease activity"/>
    <property type="evidence" value="ECO:0007669"/>
    <property type="project" value="InterPro"/>
</dbReference>
<dbReference type="InterPro" id="IPR029052">
    <property type="entry name" value="Metallo-depent_PP-like"/>
</dbReference>
<dbReference type="InterPro" id="IPR004843">
    <property type="entry name" value="Calcineurin-like_PHP"/>
</dbReference>
<gene>
    <name evidence="7" type="primary">sbcD</name>
    <name evidence="10" type="ORF">B0I24_11133</name>
</gene>
<dbReference type="EMBL" id="QLMD01000011">
    <property type="protein sequence ID" value="RAJ95248.1"/>
    <property type="molecule type" value="Genomic_DNA"/>
</dbReference>
<dbReference type="PANTHER" id="PTHR30337">
    <property type="entry name" value="COMPONENT OF ATP-DEPENDENT DSDNA EXONUCLEASE"/>
    <property type="match status" value="1"/>
</dbReference>
<evidence type="ECO:0000313" key="10">
    <source>
        <dbReference type="EMBL" id="RAJ95248.1"/>
    </source>
</evidence>
<dbReference type="AlphaFoldDB" id="A0A327WRL6"/>
<dbReference type="InterPro" id="IPR050535">
    <property type="entry name" value="DNA_Repair-Maintenance_Comp"/>
</dbReference>
<comment type="similarity">
    <text evidence="1 7">Belongs to the SbcD family.</text>
</comment>
<dbReference type="Proteomes" id="UP000249203">
    <property type="component" value="Unassembled WGS sequence"/>
</dbReference>